<feature type="domain" description="NADPH-dependent FMN reductase-like" evidence="1">
    <location>
        <begin position="1"/>
        <end position="144"/>
    </location>
</feature>
<keyword evidence="2" id="KW-0560">Oxidoreductase</keyword>
<accession>A0ABW6Z901</accession>
<dbReference type="PANTHER" id="PTHR30543">
    <property type="entry name" value="CHROMATE REDUCTASE"/>
    <property type="match status" value="1"/>
</dbReference>
<gene>
    <name evidence="2" type="ORF">ACF1HC_35635</name>
</gene>
<dbReference type="EMBL" id="JBICBM010000024">
    <property type="protein sequence ID" value="MFF9886884.1"/>
    <property type="molecule type" value="Genomic_DNA"/>
</dbReference>
<dbReference type="InterPro" id="IPR005025">
    <property type="entry name" value="FMN_Rdtase-like_dom"/>
</dbReference>
<reference evidence="2 3" key="1">
    <citation type="submission" date="2024-10" db="EMBL/GenBank/DDBJ databases">
        <title>The Natural Products Discovery Center: Release of the First 8490 Sequenced Strains for Exploring Actinobacteria Biosynthetic Diversity.</title>
        <authorList>
            <person name="Kalkreuter E."/>
            <person name="Kautsar S.A."/>
            <person name="Yang D."/>
            <person name="Bader C.D."/>
            <person name="Teijaro C.N."/>
            <person name="Fluegel L."/>
            <person name="Davis C.M."/>
            <person name="Simpson J.R."/>
            <person name="Lauterbach L."/>
            <person name="Steele A.D."/>
            <person name="Gui C."/>
            <person name="Meng S."/>
            <person name="Li G."/>
            <person name="Viehrig K."/>
            <person name="Ye F."/>
            <person name="Su P."/>
            <person name="Kiefer A.F."/>
            <person name="Nichols A."/>
            <person name="Cepeda A.J."/>
            <person name="Yan W."/>
            <person name="Fan B."/>
            <person name="Jiang Y."/>
            <person name="Adhikari A."/>
            <person name="Zheng C.-J."/>
            <person name="Schuster L."/>
            <person name="Cowan T.M."/>
            <person name="Smanski M.J."/>
            <person name="Chevrette M.G."/>
            <person name="De Carvalho L.P.S."/>
            <person name="Shen B."/>
        </authorList>
    </citation>
    <scope>NUCLEOTIDE SEQUENCE [LARGE SCALE GENOMIC DNA]</scope>
    <source>
        <strain evidence="2 3">NPDC013366</strain>
    </source>
</reference>
<dbReference type="SUPFAM" id="SSF52218">
    <property type="entry name" value="Flavoproteins"/>
    <property type="match status" value="1"/>
</dbReference>
<evidence type="ECO:0000259" key="1">
    <source>
        <dbReference type="Pfam" id="PF03358"/>
    </source>
</evidence>
<proteinExistence type="predicted"/>
<evidence type="ECO:0000313" key="3">
    <source>
        <dbReference type="Proteomes" id="UP001603418"/>
    </source>
</evidence>
<dbReference type="Proteomes" id="UP001603418">
    <property type="component" value="Unassembled WGS sequence"/>
</dbReference>
<dbReference type="RefSeq" id="WP_063766443.1">
    <property type="nucleotide sequence ID" value="NZ_JBFACJ010000028.1"/>
</dbReference>
<comment type="caution">
    <text evidence="2">The sequence shown here is derived from an EMBL/GenBank/DDBJ whole genome shotgun (WGS) entry which is preliminary data.</text>
</comment>
<dbReference type="Gene3D" id="3.40.50.360">
    <property type="match status" value="1"/>
</dbReference>
<evidence type="ECO:0000313" key="2">
    <source>
        <dbReference type="EMBL" id="MFF9886884.1"/>
    </source>
</evidence>
<dbReference type="InterPro" id="IPR050712">
    <property type="entry name" value="NAD(P)H-dep_reductase"/>
</dbReference>
<organism evidence="2 3">
    <name type="scientific">Streptomyces eurythermus</name>
    <dbReference type="NCBI Taxonomy" id="42237"/>
    <lineage>
        <taxon>Bacteria</taxon>
        <taxon>Bacillati</taxon>
        <taxon>Actinomycetota</taxon>
        <taxon>Actinomycetes</taxon>
        <taxon>Kitasatosporales</taxon>
        <taxon>Streptomycetaceae</taxon>
        <taxon>Streptomyces</taxon>
    </lineage>
</organism>
<dbReference type="GO" id="GO:0016491">
    <property type="term" value="F:oxidoreductase activity"/>
    <property type="evidence" value="ECO:0007669"/>
    <property type="project" value="UniProtKB-KW"/>
</dbReference>
<dbReference type="InterPro" id="IPR029039">
    <property type="entry name" value="Flavoprotein-like_sf"/>
</dbReference>
<dbReference type="Pfam" id="PF03358">
    <property type="entry name" value="FMN_red"/>
    <property type="match status" value="1"/>
</dbReference>
<protein>
    <submittedName>
        <fullName evidence="2">NADPH-dependent FMN reductase</fullName>
        <ecNumber evidence="2">1.-.-.-</ecNumber>
    </submittedName>
</protein>
<keyword evidence="3" id="KW-1185">Reference proteome</keyword>
<dbReference type="EC" id="1.-.-.-" evidence="2"/>
<name>A0ABW6Z901_9ACTN</name>
<dbReference type="PANTHER" id="PTHR30543:SF21">
    <property type="entry name" value="NAD(P)H-DEPENDENT FMN REDUCTASE LOT6"/>
    <property type="match status" value="1"/>
</dbReference>
<sequence length="193" mass="19711">MRILGLCGSLRAGSLNAAVLRSAAELVVPPRELLVDPGLGRLPFFDADVETTALPRVVAELRGAVGAADGLLIATPEYAHGTSGVLKNALEWLVGGGEMDGKPVALASASPAATGGDRARAWLAETLAVMGAKVIPRELGIPRATLMISDGRITDEPTRTALARLLDDLADAAAEARAAAAVEVREVSGSLAS</sequence>